<sequence length="494" mass="55915">MQVENEKTRKVLIVGGGTAGWMTANLFAKQLSDKGFSISLIESDNVPTVGVGEGTTPYIKRLFESLNISEQEWMPECDATYKSGITFAEWSTTPGFTQYFHPFYSQHDSEAIEAFKQITRLRHHGYDVPVHPNDYFLQATLVKQGKLPFLQHDESGQNVYAYHFDAAKLGLYLAKVARSLGVKHIVDHVIRVNTAASGDILSVETEHSGEIQADLFVDCTGFSAMLIGKTLGVPFHSFKDNLLNDAAVAIPTKIDNTYSPQTISTAMSNGWRWEIPLTKRKGNGYVYSSQFQSKSSAESELRHILGDTILEDAQAHHVDMRVGRMDKHWHKNCVAIGLSQGFIEPLEATALQIVQISIEEFLTQYQRGNYTTQYQEYFNNGVNNVFEHIRDYIVLHYLTNSRAGSTYWATCRNEIKLSDSLQAIMEVWCQGEDLDAELKRQNITMYYSEPSWYVLLAGMGIFPSRNQNQMQTHEEANSFARKIRGRVLDIASHY</sequence>
<dbReference type="Proteomes" id="UP001595478">
    <property type="component" value="Unassembled WGS sequence"/>
</dbReference>
<name>A0ABV7FQ44_9ALTE</name>
<organism evidence="1 2">
    <name type="scientific">Agaribacter flavus</name>
    <dbReference type="NCBI Taxonomy" id="1902781"/>
    <lineage>
        <taxon>Bacteria</taxon>
        <taxon>Pseudomonadati</taxon>
        <taxon>Pseudomonadota</taxon>
        <taxon>Gammaproteobacteria</taxon>
        <taxon>Alteromonadales</taxon>
        <taxon>Alteromonadaceae</taxon>
        <taxon>Agaribacter</taxon>
    </lineage>
</organism>
<dbReference type="RefSeq" id="WP_376920582.1">
    <property type="nucleotide sequence ID" value="NZ_JBHRSW010000023.1"/>
</dbReference>
<dbReference type="PANTHER" id="PTHR43747">
    <property type="entry name" value="FAD-BINDING PROTEIN"/>
    <property type="match status" value="1"/>
</dbReference>
<proteinExistence type="predicted"/>
<dbReference type="GO" id="GO:0016491">
    <property type="term" value="F:oxidoreductase activity"/>
    <property type="evidence" value="ECO:0007669"/>
    <property type="project" value="UniProtKB-KW"/>
</dbReference>
<accession>A0ABV7FQ44</accession>
<dbReference type="InterPro" id="IPR050816">
    <property type="entry name" value="Flavin-dep_Halogenase_NPB"/>
</dbReference>
<protein>
    <submittedName>
        <fullName evidence="1">Tryptophan halogenase family protein</fullName>
        <ecNumber evidence="1">1.14.19.-</ecNumber>
    </submittedName>
</protein>
<dbReference type="EMBL" id="JBHRSW010000023">
    <property type="protein sequence ID" value="MFC3122449.1"/>
    <property type="molecule type" value="Genomic_DNA"/>
</dbReference>
<dbReference type="PIRSF" id="PIRSF011396">
    <property type="entry name" value="Trp_halogenase"/>
    <property type="match status" value="1"/>
</dbReference>
<keyword evidence="2" id="KW-1185">Reference proteome</keyword>
<dbReference type="Gene3D" id="3.50.50.60">
    <property type="entry name" value="FAD/NAD(P)-binding domain"/>
    <property type="match status" value="1"/>
</dbReference>
<dbReference type="InterPro" id="IPR036188">
    <property type="entry name" value="FAD/NAD-bd_sf"/>
</dbReference>
<dbReference type="InterPro" id="IPR006905">
    <property type="entry name" value="Flavin_halogenase"/>
</dbReference>
<reference evidence="2" key="1">
    <citation type="journal article" date="2019" name="Int. J. Syst. Evol. Microbiol.">
        <title>The Global Catalogue of Microorganisms (GCM) 10K type strain sequencing project: providing services to taxonomists for standard genome sequencing and annotation.</title>
        <authorList>
            <consortium name="The Broad Institute Genomics Platform"/>
            <consortium name="The Broad Institute Genome Sequencing Center for Infectious Disease"/>
            <person name="Wu L."/>
            <person name="Ma J."/>
        </authorList>
    </citation>
    <scope>NUCLEOTIDE SEQUENCE [LARGE SCALE GENOMIC DNA]</scope>
    <source>
        <strain evidence="2">KCTC 52473</strain>
    </source>
</reference>
<dbReference type="SUPFAM" id="SSF51905">
    <property type="entry name" value="FAD/NAD(P)-binding domain"/>
    <property type="match status" value="1"/>
</dbReference>
<evidence type="ECO:0000313" key="1">
    <source>
        <dbReference type="EMBL" id="MFC3122449.1"/>
    </source>
</evidence>
<dbReference type="PANTHER" id="PTHR43747:SF4">
    <property type="entry name" value="FLAVIN-DEPENDENT TRYPTOPHAN HALOGENASE"/>
    <property type="match status" value="1"/>
</dbReference>
<evidence type="ECO:0000313" key="2">
    <source>
        <dbReference type="Proteomes" id="UP001595478"/>
    </source>
</evidence>
<keyword evidence="1" id="KW-0560">Oxidoreductase</keyword>
<dbReference type="InterPro" id="IPR033856">
    <property type="entry name" value="Trp_halogen"/>
</dbReference>
<comment type="caution">
    <text evidence="1">The sequence shown here is derived from an EMBL/GenBank/DDBJ whole genome shotgun (WGS) entry which is preliminary data.</text>
</comment>
<dbReference type="EC" id="1.14.19.-" evidence="1"/>
<gene>
    <name evidence="1" type="ORF">ACFOHL_12540</name>
</gene>
<dbReference type="Pfam" id="PF04820">
    <property type="entry name" value="Trp_halogenase"/>
    <property type="match status" value="1"/>
</dbReference>